<comment type="caution">
    <text evidence="11">The sequence shown here is derived from an EMBL/GenBank/DDBJ whole genome shotgun (WGS) entry which is preliminary data.</text>
</comment>
<keyword evidence="6" id="KW-1133">Transmembrane helix</keyword>
<dbReference type="PANTHER" id="PTHR24028">
    <property type="entry name" value="CADHERIN-87A"/>
    <property type="match status" value="1"/>
</dbReference>
<organism evidence="11 12">
    <name type="scientific">Phrynosoma platyrhinos</name>
    <name type="common">Desert horned lizard</name>
    <dbReference type="NCBI Taxonomy" id="52577"/>
    <lineage>
        <taxon>Eukaryota</taxon>
        <taxon>Metazoa</taxon>
        <taxon>Chordata</taxon>
        <taxon>Craniata</taxon>
        <taxon>Vertebrata</taxon>
        <taxon>Euteleostomi</taxon>
        <taxon>Lepidosauria</taxon>
        <taxon>Squamata</taxon>
        <taxon>Bifurcata</taxon>
        <taxon>Unidentata</taxon>
        <taxon>Episquamata</taxon>
        <taxon>Toxicofera</taxon>
        <taxon>Iguania</taxon>
        <taxon>Phrynosomatidae</taxon>
        <taxon>Phrynosomatinae</taxon>
        <taxon>Phrynosoma</taxon>
    </lineage>
</organism>
<dbReference type="InterPro" id="IPR015919">
    <property type="entry name" value="Cadherin-like_sf"/>
</dbReference>
<evidence type="ECO:0000313" key="11">
    <source>
        <dbReference type="EMBL" id="KAH0618152.1"/>
    </source>
</evidence>
<evidence type="ECO:0000256" key="3">
    <source>
        <dbReference type="ARBA" id="ARBA00022737"/>
    </source>
</evidence>
<dbReference type="InterPro" id="IPR013164">
    <property type="entry name" value="Cadherin_N"/>
</dbReference>
<proteinExistence type="predicted"/>
<dbReference type="Pfam" id="PF00028">
    <property type="entry name" value="Cadherin"/>
    <property type="match status" value="2"/>
</dbReference>
<dbReference type="InterPro" id="IPR002126">
    <property type="entry name" value="Cadherin-like_dom"/>
</dbReference>
<evidence type="ECO:0000256" key="2">
    <source>
        <dbReference type="ARBA" id="ARBA00022692"/>
    </source>
</evidence>
<dbReference type="EMBL" id="JAIPUX010005289">
    <property type="protein sequence ID" value="KAH0618152.1"/>
    <property type="molecule type" value="Genomic_DNA"/>
</dbReference>
<keyword evidence="8" id="KW-0325">Glycoprotein</keyword>
<evidence type="ECO:0000256" key="5">
    <source>
        <dbReference type="ARBA" id="ARBA00022889"/>
    </source>
</evidence>
<keyword evidence="12" id="KW-1185">Reference proteome</keyword>
<evidence type="ECO:0000259" key="10">
    <source>
        <dbReference type="PROSITE" id="PS50268"/>
    </source>
</evidence>
<dbReference type="Pfam" id="PF08266">
    <property type="entry name" value="Cadherin_2"/>
    <property type="match status" value="1"/>
</dbReference>
<keyword evidence="4 9" id="KW-0106">Calcium</keyword>
<sequence>MDVKDLSAWKARLVSKSSKQHFQLDLHSGNLILKDKIDQEALCGQKDLCVLLTEMVLENPVQLHRIEVQIEDINDNFPQFAKSQILLDISEHIPTNTRFPLETAHGSDRRNSVQIYALSPNEHFTLDVQSDSDGSKYAELVLKKPLDCELNPQLSLILAAADGGIPKRTGTAEIIIEVLDTNDNVPQFVQSVYRVKVMENSPLDMLVTKVEASDRDIGSNAHITYSFSQVQENVLKSFMLNKNTGELSLGGTIDYEEVGIYEMNIRATDRGGLSAYCKVIVEVEDENDNAPEVTITSINSPLLEDSPLHTVVVSWIGTLETMAELPAPLRQTCPLC</sequence>
<reference evidence="11 12" key="1">
    <citation type="journal article" date="2022" name="Gigascience">
        <title>A chromosome-level genome assembly and annotation of the desert horned lizard, Phrynosoma platyrhinos, provides insight into chromosomal rearrangements among reptiles.</title>
        <authorList>
            <person name="Koochekian N."/>
            <person name="Ascanio A."/>
            <person name="Farleigh K."/>
            <person name="Card D.C."/>
            <person name="Schield D.R."/>
            <person name="Castoe T.A."/>
            <person name="Jezkova T."/>
        </authorList>
    </citation>
    <scope>NUCLEOTIDE SEQUENCE [LARGE SCALE GENOMIC DNA]</scope>
    <source>
        <strain evidence="11">NK-2021</strain>
    </source>
</reference>
<feature type="domain" description="Cadherin" evidence="10">
    <location>
        <begin position="189"/>
        <end position="293"/>
    </location>
</feature>
<dbReference type="CDD" id="cd11304">
    <property type="entry name" value="Cadherin_repeat"/>
    <property type="match status" value="2"/>
</dbReference>
<evidence type="ECO:0000256" key="8">
    <source>
        <dbReference type="ARBA" id="ARBA00023180"/>
    </source>
</evidence>
<accession>A0ABQ7SLH5</accession>
<dbReference type="InterPro" id="IPR050174">
    <property type="entry name" value="Protocadherin/Cadherin-CA"/>
</dbReference>
<dbReference type="PRINTS" id="PR00205">
    <property type="entry name" value="CADHERIN"/>
</dbReference>
<dbReference type="PANTHER" id="PTHR24028:SF118">
    <property type="entry name" value="PROTOCADHERIN BETA-1"/>
    <property type="match status" value="1"/>
</dbReference>
<evidence type="ECO:0000256" key="6">
    <source>
        <dbReference type="ARBA" id="ARBA00022989"/>
    </source>
</evidence>
<feature type="domain" description="Cadherin" evidence="10">
    <location>
        <begin position="22"/>
        <end position="80"/>
    </location>
</feature>
<dbReference type="PROSITE" id="PS00232">
    <property type="entry name" value="CADHERIN_1"/>
    <property type="match status" value="2"/>
</dbReference>
<gene>
    <name evidence="11" type="ORF">JD844_017138</name>
</gene>
<keyword evidence="2" id="KW-0812">Transmembrane</keyword>
<name>A0ABQ7SLH5_PHRPL</name>
<keyword evidence="5" id="KW-0130">Cell adhesion</keyword>
<dbReference type="SMART" id="SM00112">
    <property type="entry name" value="CA"/>
    <property type="match status" value="3"/>
</dbReference>
<evidence type="ECO:0000256" key="9">
    <source>
        <dbReference type="PROSITE-ProRule" id="PRU00043"/>
    </source>
</evidence>
<evidence type="ECO:0000256" key="1">
    <source>
        <dbReference type="ARBA" id="ARBA00004167"/>
    </source>
</evidence>
<dbReference type="InterPro" id="IPR020894">
    <property type="entry name" value="Cadherin_CS"/>
</dbReference>
<evidence type="ECO:0000313" key="12">
    <source>
        <dbReference type="Proteomes" id="UP000826234"/>
    </source>
</evidence>
<evidence type="ECO:0000256" key="7">
    <source>
        <dbReference type="ARBA" id="ARBA00023136"/>
    </source>
</evidence>
<feature type="domain" description="Cadherin" evidence="10">
    <location>
        <begin position="81"/>
        <end position="188"/>
    </location>
</feature>
<dbReference type="Proteomes" id="UP000826234">
    <property type="component" value="Unassembled WGS sequence"/>
</dbReference>
<dbReference type="SUPFAM" id="SSF49313">
    <property type="entry name" value="Cadherin-like"/>
    <property type="match status" value="2"/>
</dbReference>
<protein>
    <recommendedName>
        <fullName evidence="10">Cadherin domain-containing protein</fullName>
    </recommendedName>
</protein>
<evidence type="ECO:0000256" key="4">
    <source>
        <dbReference type="ARBA" id="ARBA00022837"/>
    </source>
</evidence>
<dbReference type="Gene3D" id="2.60.40.60">
    <property type="entry name" value="Cadherins"/>
    <property type="match status" value="3"/>
</dbReference>
<comment type="subcellular location">
    <subcellularLocation>
        <location evidence="1">Membrane</location>
        <topology evidence="1">Single-pass membrane protein</topology>
    </subcellularLocation>
</comment>
<keyword evidence="7" id="KW-0472">Membrane</keyword>
<keyword evidence="3" id="KW-0677">Repeat</keyword>
<dbReference type="PROSITE" id="PS50268">
    <property type="entry name" value="CADHERIN_2"/>
    <property type="match status" value="3"/>
</dbReference>